<keyword evidence="3" id="KW-0809">Transit peptide</keyword>
<keyword evidence="6" id="KW-0687">Ribonucleoprotein</keyword>
<dbReference type="Proteomes" id="UP000887562">
    <property type="component" value="Unplaced"/>
</dbReference>
<accession>A0A915EXU0</accession>
<dbReference type="WBParaSite" id="maker-E.canG7_contigs_5859-snap-gene-0.44-mRNA-1">
    <property type="protein sequence ID" value="maker-E.canG7_contigs_5859-snap-gene-0.44-mRNA-1"/>
    <property type="gene ID" value="EcG7_04367"/>
</dbReference>
<name>A0A915EXU0_9CEST</name>
<dbReference type="PANTHER" id="PTHR13409:SF0">
    <property type="entry name" value="LARGE RIBOSOMAL SUBUNIT PROTEIN ML51"/>
    <property type="match status" value="1"/>
</dbReference>
<evidence type="ECO:0000256" key="3">
    <source>
        <dbReference type="ARBA" id="ARBA00022946"/>
    </source>
</evidence>
<dbReference type="Pfam" id="PF10244">
    <property type="entry name" value="MRP-L51"/>
    <property type="match status" value="1"/>
</dbReference>
<comment type="subcellular location">
    <subcellularLocation>
        <location evidence="1">Mitochondrion</location>
    </subcellularLocation>
</comment>
<evidence type="ECO:0000256" key="2">
    <source>
        <dbReference type="ARBA" id="ARBA00010972"/>
    </source>
</evidence>
<feature type="compositionally biased region" description="Polar residues" evidence="9">
    <location>
        <begin position="226"/>
        <end position="238"/>
    </location>
</feature>
<dbReference type="GO" id="GO:0005762">
    <property type="term" value="C:mitochondrial large ribosomal subunit"/>
    <property type="evidence" value="ECO:0007669"/>
    <property type="project" value="TreeGrafter"/>
</dbReference>
<evidence type="ECO:0000256" key="1">
    <source>
        <dbReference type="ARBA" id="ARBA00004173"/>
    </source>
</evidence>
<evidence type="ECO:0000256" key="8">
    <source>
        <dbReference type="ARBA" id="ARBA00035419"/>
    </source>
</evidence>
<reference evidence="11" key="1">
    <citation type="submission" date="2022-11" db="UniProtKB">
        <authorList>
            <consortium name="WormBaseParasite"/>
        </authorList>
    </citation>
    <scope>IDENTIFICATION</scope>
</reference>
<evidence type="ECO:0000256" key="6">
    <source>
        <dbReference type="ARBA" id="ARBA00023274"/>
    </source>
</evidence>
<keyword evidence="5" id="KW-0496">Mitochondrion</keyword>
<protein>
    <recommendedName>
        <fullName evidence="7">Large ribosomal subunit protein mL51</fullName>
    </recommendedName>
    <alternativeName>
        <fullName evidence="8">39S ribosomal protein L51, mitochondrial</fullName>
    </alternativeName>
</protein>
<dbReference type="PANTHER" id="PTHR13409">
    <property type="entry name" value="MITOCHONDRIAL 39S RIBOSOMAL PROTEIN L51"/>
    <property type="match status" value="1"/>
</dbReference>
<dbReference type="GO" id="GO:0003735">
    <property type="term" value="F:structural constituent of ribosome"/>
    <property type="evidence" value="ECO:0007669"/>
    <property type="project" value="InterPro"/>
</dbReference>
<feature type="region of interest" description="Disordered" evidence="9">
    <location>
        <begin position="207"/>
        <end position="239"/>
    </location>
</feature>
<dbReference type="AlphaFoldDB" id="A0A915EXU0"/>
<dbReference type="InterPro" id="IPR019373">
    <property type="entry name" value="Ribosomal_mL51"/>
</dbReference>
<evidence type="ECO:0000313" key="11">
    <source>
        <dbReference type="WBParaSite" id="maker-E.canG7_contigs_5859-snap-gene-0.44-mRNA-1"/>
    </source>
</evidence>
<evidence type="ECO:0000256" key="5">
    <source>
        <dbReference type="ARBA" id="ARBA00023128"/>
    </source>
</evidence>
<organism evidence="10 11">
    <name type="scientific">Echinococcus canadensis</name>
    <dbReference type="NCBI Taxonomy" id="519352"/>
    <lineage>
        <taxon>Eukaryota</taxon>
        <taxon>Metazoa</taxon>
        <taxon>Spiralia</taxon>
        <taxon>Lophotrochozoa</taxon>
        <taxon>Platyhelminthes</taxon>
        <taxon>Cestoda</taxon>
        <taxon>Eucestoda</taxon>
        <taxon>Cyclophyllidea</taxon>
        <taxon>Taeniidae</taxon>
        <taxon>Echinococcus</taxon>
        <taxon>Echinococcus canadensis group</taxon>
    </lineage>
</organism>
<proteinExistence type="inferred from homology"/>
<evidence type="ECO:0000256" key="7">
    <source>
        <dbReference type="ARBA" id="ARBA00035182"/>
    </source>
</evidence>
<evidence type="ECO:0000256" key="9">
    <source>
        <dbReference type="SAM" id="MobiDB-lite"/>
    </source>
</evidence>
<evidence type="ECO:0000313" key="10">
    <source>
        <dbReference type="Proteomes" id="UP000887562"/>
    </source>
</evidence>
<evidence type="ECO:0000256" key="4">
    <source>
        <dbReference type="ARBA" id="ARBA00022980"/>
    </source>
</evidence>
<keyword evidence="4" id="KW-0689">Ribosomal protein</keyword>
<sequence length="497" mass="56812">LVEFLSTIFKPLCHLWKIYMAASDRSVLERCLSVYFKSIDKLKENIKTLYESYYLLIKDKIDCEAGDRLTVNSQNFNKALLDALNRCDELETQLLSFESWIDLPIVNPADPSSNFDDVSDDAHRLIDILQQVQSALLSAVSKDALRDALPERQSMKALKMEHSSQPQRIHQTLRTHMLPQHYQAQQPEMAEVSANPSSVLTAFTQDEQSAPPINDGPSLLGAPNPALSTPQHPFTPQKPQARRIYSDAPSPYNQHQPFAMNRTGSDPNLIGQQQFMQHQESLSGIHMQGVLPHSLQPSNNPAPTVSMSAWNLLKRPPTRALCSRFFATWRDRAVAELSRTDEPKATLMGGTGGGSGVRGPQPYLQPKPCNIRYNPRVYTGGVLPRIEWDDEPVKLPDYEPRDMWAPHRAYFGQNDYIDILGDGRLKPEDFYTGPSWAFNAKNEFQRVCRLLYDPAVVAWLEEFEPTRLKDLRKRHKYLFRRMNKRINIKFKHYRDAP</sequence>
<comment type="similarity">
    <text evidence="2">Belongs to the mitochondrion-specific ribosomal protein mL51 family.</text>
</comment>
<keyword evidence="10" id="KW-1185">Reference proteome</keyword>
<dbReference type="GO" id="GO:0006412">
    <property type="term" value="P:translation"/>
    <property type="evidence" value="ECO:0007669"/>
    <property type="project" value="TreeGrafter"/>
</dbReference>